<dbReference type="OrthoDB" id="191139at2759"/>
<dbReference type="InterPro" id="IPR002347">
    <property type="entry name" value="SDR_fam"/>
</dbReference>
<dbReference type="GO" id="GO:0016491">
    <property type="term" value="F:oxidoreductase activity"/>
    <property type="evidence" value="ECO:0007669"/>
    <property type="project" value="UniProtKB-KW"/>
</dbReference>
<dbReference type="PRINTS" id="PR00081">
    <property type="entry name" value="GDHRDH"/>
</dbReference>
<dbReference type="PANTHER" id="PTHR24320:SF148">
    <property type="entry name" value="NAD(P)-BINDING ROSSMANN-FOLD SUPERFAMILY PROTEIN"/>
    <property type="match status" value="1"/>
</dbReference>
<dbReference type="InParanoid" id="A0A2V0NV45"/>
<dbReference type="Pfam" id="PF00106">
    <property type="entry name" value="adh_short"/>
    <property type="match status" value="1"/>
</dbReference>
<protein>
    <recommendedName>
        <fullName evidence="5">SDR family NAD(P)-dependent oxidoreductase</fullName>
    </recommendedName>
</protein>
<accession>A0A2V0NV45</accession>
<keyword evidence="2" id="KW-0560">Oxidoreductase</keyword>
<dbReference type="Gene3D" id="3.40.50.720">
    <property type="entry name" value="NAD(P)-binding Rossmann-like Domain"/>
    <property type="match status" value="1"/>
</dbReference>
<dbReference type="Proteomes" id="UP000247498">
    <property type="component" value="Unassembled WGS sequence"/>
</dbReference>
<evidence type="ECO:0008006" key="5">
    <source>
        <dbReference type="Google" id="ProtNLM"/>
    </source>
</evidence>
<name>A0A2V0NV45_9CHLO</name>
<reference evidence="3 4" key="1">
    <citation type="journal article" date="2018" name="Sci. Rep.">
        <title>Raphidocelis subcapitata (=Pseudokirchneriella subcapitata) provides an insight into genome evolution and environmental adaptations in the Sphaeropleales.</title>
        <authorList>
            <person name="Suzuki S."/>
            <person name="Yamaguchi H."/>
            <person name="Nakajima N."/>
            <person name="Kawachi M."/>
        </authorList>
    </citation>
    <scope>NUCLEOTIDE SEQUENCE [LARGE SCALE GENOMIC DNA]</scope>
    <source>
        <strain evidence="3 4">NIES-35</strain>
    </source>
</reference>
<gene>
    <name evidence="3" type="ORF">Rsub_02012</name>
</gene>
<evidence type="ECO:0000313" key="4">
    <source>
        <dbReference type="Proteomes" id="UP000247498"/>
    </source>
</evidence>
<evidence type="ECO:0000256" key="1">
    <source>
        <dbReference type="ARBA" id="ARBA00006484"/>
    </source>
</evidence>
<dbReference type="STRING" id="307507.A0A2V0NV45"/>
<dbReference type="PANTHER" id="PTHR24320">
    <property type="entry name" value="RETINOL DEHYDROGENASE"/>
    <property type="match status" value="1"/>
</dbReference>
<comment type="caution">
    <text evidence="3">The sequence shown here is derived from an EMBL/GenBank/DDBJ whole genome shotgun (WGS) entry which is preliminary data.</text>
</comment>
<dbReference type="InterPro" id="IPR036291">
    <property type="entry name" value="NAD(P)-bd_dom_sf"/>
</dbReference>
<dbReference type="SUPFAM" id="SSF51735">
    <property type="entry name" value="NAD(P)-binding Rossmann-fold domains"/>
    <property type="match status" value="1"/>
</dbReference>
<dbReference type="AlphaFoldDB" id="A0A2V0NV45"/>
<sequence>MGLLGWTRRDVPSLAGKVALVTGANSGIGFELTRQLVEHGAEVVMVGRDKQLLDWAARDLEEEFPGARVESTAREILSTKLPINILVNNAGRFVDAPFCVTPDGFEQTLASNYFGHALLTLMLLDRIAASGPGARIVNVSSPAEQYATADLDDITLFQIMFNHELHRRLRLEGRDIDCFAVHPGMVATGLSNKVSFCHPSAVAIYAAMRLSGQSPLQGAQSALFAATAPQLRGKGGAYIGPLYATNTFHAHERYPVNRAAYDYETCVKLFNRTAAELARALGHDVPVPPAVGARVPV</sequence>
<keyword evidence="4" id="KW-1185">Reference proteome</keyword>
<proteinExistence type="inferred from homology"/>
<dbReference type="EMBL" id="BDRX01000010">
    <property type="protein sequence ID" value="GBF89440.1"/>
    <property type="molecule type" value="Genomic_DNA"/>
</dbReference>
<evidence type="ECO:0000256" key="2">
    <source>
        <dbReference type="ARBA" id="ARBA00023002"/>
    </source>
</evidence>
<evidence type="ECO:0000313" key="3">
    <source>
        <dbReference type="EMBL" id="GBF89440.1"/>
    </source>
</evidence>
<organism evidence="3 4">
    <name type="scientific">Raphidocelis subcapitata</name>
    <dbReference type="NCBI Taxonomy" id="307507"/>
    <lineage>
        <taxon>Eukaryota</taxon>
        <taxon>Viridiplantae</taxon>
        <taxon>Chlorophyta</taxon>
        <taxon>core chlorophytes</taxon>
        <taxon>Chlorophyceae</taxon>
        <taxon>CS clade</taxon>
        <taxon>Sphaeropleales</taxon>
        <taxon>Selenastraceae</taxon>
        <taxon>Raphidocelis</taxon>
    </lineage>
</organism>
<comment type="similarity">
    <text evidence="1">Belongs to the short-chain dehydrogenases/reductases (SDR) family.</text>
</comment>